<dbReference type="PROSITE" id="PS50940">
    <property type="entry name" value="CHIT_BIND_II"/>
    <property type="match status" value="3"/>
</dbReference>
<dbReference type="Gene3D" id="2.170.140.10">
    <property type="entry name" value="Chitin binding domain"/>
    <property type="match status" value="2"/>
</dbReference>
<feature type="domain" description="Chitin-binding type-2" evidence="2">
    <location>
        <begin position="89"/>
        <end position="145"/>
    </location>
</feature>
<feature type="domain" description="Chitin-binding type-2" evidence="2">
    <location>
        <begin position="151"/>
        <end position="204"/>
    </location>
</feature>
<feature type="domain" description="Chitin-binding type-2" evidence="2">
    <location>
        <begin position="17"/>
        <end position="83"/>
    </location>
</feature>
<dbReference type="InterPro" id="IPR002557">
    <property type="entry name" value="Chitin-bd_dom"/>
</dbReference>
<proteinExistence type="predicted"/>
<organism evidence="3 4">
    <name type="scientific">Homarus americanus</name>
    <name type="common">American lobster</name>
    <dbReference type="NCBI Taxonomy" id="6706"/>
    <lineage>
        <taxon>Eukaryota</taxon>
        <taxon>Metazoa</taxon>
        <taxon>Ecdysozoa</taxon>
        <taxon>Arthropoda</taxon>
        <taxon>Crustacea</taxon>
        <taxon>Multicrustacea</taxon>
        <taxon>Malacostraca</taxon>
        <taxon>Eumalacostraca</taxon>
        <taxon>Eucarida</taxon>
        <taxon>Decapoda</taxon>
        <taxon>Pleocyemata</taxon>
        <taxon>Astacidea</taxon>
        <taxon>Nephropoidea</taxon>
        <taxon>Nephropidae</taxon>
        <taxon>Homarus</taxon>
    </lineage>
</organism>
<comment type="caution">
    <text evidence="3">The sequence shown here is derived from an EMBL/GenBank/DDBJ whole genome shotgun (WGS) entry which is preliminary data.</text>
</comment>
<gene>
    <name evidence="3" type="primary">Pe48-L1</name>
    <name evidence="3" type="ORF">Hamer_G020972</name>
</gene>
<evidence type="ECO:0000256" key="1">
    <source>
        <dbReference type="SAM" id="SignalP"/>
    </source>
</evidence>
<dbReference type="GO" id="GO:0008061">
    <property type="term" value="F:chitin binding"/>
    <property type="evidence" value="ECO:0007669"/>
    <property type="project" value="InterPro"/>
</dbReference>
<dbReference type="EMBL" id="JAHLQT010004117">
    <property type="protein sequence ID" value="KAG7176127.1"/>
    <property type="molecule type" value="Genomic_DNA"/>
</dbReference>
<evidence type="ECO:0000313" key="3">
    <source>
        <dbReference type="EMBL" id="KAG7176127.1"/>
    </source>
</evidence>
<dbReference type="SMART" id="SM00494">
    <property type="entry name" value="ChtBD2"/>
    <property type="match status" value="3"/>
</dbReference>
<evidence type="ECO:0000259" key="2">
    <source>
        <dbReference type="PROSITE" id="PS50940"/>
    </source>
</evidence>
<dbReference type="GO" id="GO:0005576">
    <property type="term" value="C:extracellular region"/>
    <property type="evidence" value="ECO:0007669"/>
    <property type="project" value="InterPro"/>
</dbReference>
<keyword evidence="4" id="KW-1185">Reference proteome</keyword>
<accession>A0A8J5NAS4</accession>
<feature type="signal peptide" evidence="1">
    <location>
        <begin position="1"/>
        <end position="22"/>
    </location>
</feature>
<protein>
    <submittedName>
        <fullName evidence="3">Peritrophin-48-like 1</fullName>
    </submittedName>
</protein>
<keyword evidence="1" id="KW-0732">Signal</keyword>
<feature type="chain" id="PRO_5035258401" evidence="1">
    <location>
        <begin position="23"/>
        <end position="207"/>
    </location>
</feature>
<evidence type="ECO:0000313" key="4">
    <source>
        <dbReference type="Proteomes" id="UP000747542"/>
    </source>
</evidence>
<sequence>MRSTLPITLILALLVCAPDCSKHNSGDSVRDPSDCTNYYECVDVGGEVIPSTEPVPCGDKDYFNPEHGNCEPIDSADDSFCDNLCNPCAISCKESGIVVPDPEDCNIYYVCLENEISLKQTCPYSAEYFDFRTGKCSQDDTVCYEYCDICKPHCTLPDTKVPDPYDCNKFYQCNPPHVVSFTCPHGEVFDRKLYECIAGANCIIDCE</sequence>
<dbReference type="SUPFAM" id="SSF57625">
    <property type="entry name" value="Invertebrate chitin-binding proteins"/>
    <property type="match status" value="3"/>
</dbReference>
<dbReference type="Proteomes" id="UP000747542">
    <property type="component" value="Unassembled WGS sequence"/>
</dbReference>
<dbReference type="AlphaFoldDB" id="A0A8J5NAS4"/>
<name>A0A8J5NAS4_HOMAM</name>
<dbReference type="InterPro" id="IPR036508">
    <property type="entry name" value="Chitin-bd_dom_sf"/>
</dbReference>
<dbReference type="Pfam" id="PF01607">
    <property type="entry name" value="CBM_14"/>
    <property type="match status" value="3"/>
</dbReference>
<reference evidence="3" key="1">
    <citation type="journal article" date="2021" name="Sci. Adv.">
        <title>The American lobster genome reveals insights on longevity, neural, and immune adaptations.</title>
        <authorList>
            <person name="Polinski J.M."/>
            <person name="Zimin A.V."/>
            <person name="Clark K.F."/>
            <person name="Kohn A.B."/>
            <person name="Sadowski N."/>
            <person name="Timp W."/>
            <person name="Ptitsyn A."/>
            <person name="Khanna P."/>
            <person name="Romanova D.Y."/>
            <person name="Williams P."/>
            <person name="Greenwood S.J."/>
            <person name="Moroz L.L."/>
            <person name="Walt D.R."/>
            <person name="Bodnar A.G."/>
        </authorList>
    </citation>
    <scope>NUCLEOTIDE SEQUENCE</scope>
    <source>
        <strain evidence="3">GMGI-L3</strain>
    </source>
</reference>